<dbReference type="Proteomes" id="UP000240258">
    <property type="component" value="Chromosome"/>
</dbReference>
<accession>A0ABM6TZF2</accession>
<evidence type="ECO:0000313" key="10">
    <source>
        <dbReference type="Proteomes" id="UP000240258"/>
    </source>
</evidence>
<keyword evidence="10" id="KW-1185">Reference proteome</keyword>
<evidence type="ECO:0000256" key="5">
    <source>
        <dbReference type="ARBA" id="ARBA00023002"/>
    </source>
</evidence>
<dbReference type="Gene3D" id="3.90.180.10">
    <property type="entry name" value="Medium-chain alcohol dehydrogenases, catalytic domain"/>
    <property type="match status" value="1"/>
</dbReference>
<feature type="binding site" evidence="6">
    <location>
        <position position="37"/>
    </location>
    <ligand>
        <name>Zn(2+)</name>
        <dbReference type="ChEBI" id="CHEBI:29105"/>
        <note>catalytic</note>
    </ligand>
</feature>
<evidence type="ECO:0000313" key="9">
    <source>
        <dbReference type="EMBL" id="AVQ19848.1"/>
    </source>
</evidence>
<comment type="cofactor">
    <cofactor evidence="1 6">
        <name>Zn(2+)</name>
        <dbReference type="ChEBI" id="CHEBI:29105"/>
    </cofactor>
</comment>
<sequence>MINYVYQLISPRVISIKYENLNLDDKVIVKPLYMAICHADQRYYTGNRDKKVLSKKLPMALIHECCGEVVIDRSGKFKKGQKVVLIPNVPGQYNNEIYENYGEGAKFLSSGYDGFMREYIDLSSDRIVPFDNIPLEIATITEFVSVSVHATERFKNISHSNKEGIGIWGDGSLAFVTANVLKKEFPNSKIIVFGKNRDKLSLFSFVDKTILIDEIPVDLKINHAFECVGGEGSFYAIDDIIKYIKPQGTVMLMGVSENKVGINTRDILEKGLTFVGSSRSGYQDFVRAIEILQDEKVQKRLKLIIENYGVIKKIEDIHKVFNFDLNTPFKTVFRWEI</sequence>
<dbReference type="InterPro" id="IPR013154">
    <property type="entry name" value="ADH-like_N"/>
</dbReference>
<gene>
    <name evidence="9" type="ORF">C4N19_12405</name>
</gene>
<dbReference type="InterPro" id="IPR036291">
    <property type="entry name" value="NAD(P)-bd_dom_sf"/>
</dbReference>
<protein>
    <recommendedName>
        <fullName evidence="6">Ribulose-5-phosphate reductase</fullName>
        <shortName evidence="6">Ribulose-5-P reductase</shortName>
        <ecNumber evidence="6">1.1.1.405</ecNumber>
    </recommendedName>
    <alternativeName>
        <fullName evidence="6">Ribitol-5-phosphate dehydrogenase</fullName>
    </alternativeName>
</protein>
<comment type="catalytic activity">
    <reaction evidence="6">
        <text>D-ribitol 5-phosphate + NADP(+) = D-ribulose 5-phosphate + NADPH + H(+)</text>
        <dbReference type="Rhea" id="RHEA:19921"/>
        <dbReference type="ChEBI" id="CHEBI:15378"/>
        <dbReference type="ChEBI" id="CHEBI:57695"/>
        <dbReference type="ChEBI" id="CHEBI:57783"/>
        <dbReference type="ChEBI" id="CHEBI:58121"/>
        <dbReference type="ChEBI" id="CHEBI:58349"/>
        <dbReference type="EC" id="1.1.1.405"/>
    </reaction>
</comment>
<keyword evidence="5 6" id="KW-0560">Oxidoreductase</keyword>
<comment type="function">
    <text evidence="6">Catalyzes the NADPH dependent reduction of D-ribulose 5-phosphate to D-ribitol 5-phosphate.</text>
</comment>
<organism evidence="9 10">
    <name type="scientific">Fusobacterium mortiferum ATCC 9817</name>
    <dbReference type="NCBI Taxonomy" id="469616"/>
    <lineage>
        <taxon>Bacteria</taxon>
        <taxon>Fusobacteriati</taxon>
        <taxon>Fusobacteriota</taxon>
        <taxon>Fusobacteriia</taxon>
        <taxon>Fusobacteriales</taxon>
        <taxon>Fusobacteriaceae</taxon>
        <taxon>Fusobacterium</taxon>
    </lineage>
</organism>
<evidence type="ECO:0000259" key="8">
    <source>
        <dbReference type="Pfam" id="PF08240"/>
    </source>
</evidence>
<name>A0ABM6TZF2_FUSMR</name>
<keyword evidence="6" id="KW-0521">NADP</keyword>
<evidence type="ECO:0000256" key="3">
    <source>
        <dbReference type="ARBA" id="ARBA00022723"/>
    </source>
</evidence>
<keyword evidence="3 6" id="KW-0479">Metal-binding</keyword>
<feature type="binding site" evidence="6">
    <location>
        <position position="142"/>
    </location>
    <ligand>
        <name>Zn(2+)</name>
        <dbReference type="ChEBI" id="CHEBI:29105"/>
        <note>catalytic</note>
    </ligand>
</feature>
<proteinExistence type="inferred from homology"/>
<feature type="domain" description="Alcohol dehydrogenase-like N-terminal" evidence="8">
    <location>
        <begin position="24"/>
        <end position="130"/>
    </location>
</feature>
<evidence type="ECO:0000256" key="1">
    <source>
        <dbReference type="ARBA" id="ARBA00001947"/>
    </source>
</evidence>
<keyword evidence="4 6" id="KW-0862">Zinc</keyword>
<dbReference type="InterPro" id="IPR011032">
    <property type="entry name" value="GroES-like_sf"/>
</dbReference>
<feature type="binding site" evidence="6">
    <location>
        <position position="64"/>
    </location>
    <ligand>
        <name>Zn(2+)</name>
        <dbReference type="ChEBI" id="CHEBI:29105"/>
        <note>catalytic</note>
    </ligand>
</feature>
<feature type="domain" description="Alcohol dehydrogenase-like C-terminal" evidence="7">
    <location>
        <begin position="220"/>
        <end position="293"/>
    </location>
</feature>
<dbReference type="Pfam" id="PF00107">
    <property type="entry name" value="ADH_zinc_N"/>
    <property type="match status" value="1"/>
</dbReference>
<feature type="binding site" evidence="6">
    <location>
        <position position="63"/>
    </location>
    <ligand>
        <name>Zn(2+)</name>
        <dbReference type="ChEBI" id="CHEBI:29105"/>
        <note>catalytic</note>
    </ligand>
</feature>
<dbReference type="SUPFAM" id="SSF51735">
    <property type="entry name" value="NAD(P)-binding Rossmann-fold domains"/>
    <property type="match status" value="1"/>
</dbReference>
<dbReference type="Pfam" id="PF08240">
    <property type="entry name" value="ADH_N"/>
    <property type="match status" value="1"/>
</dbReference>
<dbReference type="EMBL" id="CP028102">
    <property type="protein sequence ID" value="AVQ19848.1"/>
    <property type="molecule type" value="Genomic_DNA"/>
</dbReference>
<dbReference type="HAMAP" id="MF_02069">
    <property type="entry name" value="TarJ"/>
    <property type="match status" value="1"/>
</dbReference>
<dbReference type="SUPFAM" id="SSF50129">
    <property type="entry name" value="GroES-like"/>
    <property type="match status" value="1"/>
</dbReference>
<dbReference type="GeneID" id="62764343"/>
<evidence type="ECO:0000256" key="6">
    <source>
        <dbReference type="HAMAP-Rule" id="MF_02069"/>
    </source>
</evidence>
<dbReference type="InterPro" id="IPR013149">
    <property type="entry name" value="ADH-like_C"/>
</dbReference>
<dbReference type="RefSeq" id="WP_005886704.1">
    <property type="nucleotide sequence ID" value="NZ_CP028102.1"/>
</dbReference>
<evidence type="ECO:0000256" key="2">
    <source>
        <dbReference type="ARBA" id="ARBA00008072"/>
    </source>
</evidence>
<evidence type="ECO:0000259" key="7">
    <source>
        <dbReference type="Pfam" id="PF00107"/>
    </source>
</evidence>
<dbReference type="PANTHER" id="PTHR43350">
    <property type="entry name" value="NAD-DEPENDENT ALCOHOL DEHYDROGENASE"/>
    <property type="match status" value="1"/>
</dbReference>
<dbReference type="Gene3D" id="3.40.50.720">
    <property type="entry name" value="NAD(P)-binding Rossmann-like Domain"/>
    <property type="match status" value="1"/>
</dbReference>
<reference evidence="10" key="1">
    <citation type="journal article" date="2018" name="MSphere">
        <title>Fusobacterium Genomics Using MinION and Illumina Sequencing Enables Genome Completion and Correction.</title>
        <authorList>
            <person name="Todd S.M."/>
            <person name="Settlage R.E."/>
            <person name="Lahmers K.K."/>
            <person name="Slade D.J."/>
        </authorList>
    </citation>
    <scope>NUCLEOTIDE SEQUENCE [LARGE SCALE GENOMIC DNA]</scope>
    <source>
        <strain evidence="10">ATCC 9817</strain>
    </source>
</reference>
<evidence type="ECO:0000256" key="4">
    <source>
        <dbReference type="ARBA" id="ARBA00022833"/>
    </source>
</evidence>
<dbReference type="InterPro" id="IPR034710">
    <property type="entry name" value="TarJ"/>
</dbReference>
<comment type="similarity">
    <text evidence="2 6">Belongs to the zinc-containing alcohol dehydrogenase family.</text>
</comment>
<dbReference type="PANTHER" id="PTHR43350:SF19">
    <property type="entry name" value="D-GULOSIDE 3-DEHYDROGENASE"/>
    <property type="match status" value="1"/>
</dbReference>
<dbReference type="EC" id="1.1.1.405" evidence="6"/>